<keyword evidence="3" id="KW-0255">Endonuclease</keyword>
<dbReference type="InterPro" id="IPR050190">
    <property type="entry name" value="UPF0213_domain"/>
</dbReference>
<reference evidence="3 4" key="1">
    <citation type="journal article" date="2016" name="Nat. Commun.">
        <title>Thousands of microbial genomes shed light on interconnected biogeochemical processes in an aquifer system.</title>
        <authorList>
            <person name="Anantharaman K."/>
            <person name="Brown C.T."/>
            <person name="Hug L.A."/>
            <person name="Sharon I."/>
            <person name="Castelle C.J."/>
            <person name="Probst A.J."/>
            <person name="Thomas B.C."/>
            <person name="Singh A."/>
            <person name="Wilkins M.J."/>
            <person name="Karaoz U."/>
            <person name="Brodie E.L."/>
            <person name="Williams K.H."/>
            <person name="Hubbard S.S."/>
            <person name="Banfield J.F."/>
        </authorList>
    </citation>
    <scope>NUCLEOTIDE SEQUENCE [LARGE SCALE GENOMIC DNA]</scope>
</reference>
<dbReference type="PANTHER" id="PTHR34477:SF1">
    <property type="entry name" value="UPF0213 PROTEIN YHBQ"/>
    <property type="match status" value="1"/>
</dbReference>
<comment type="similarity">
    <text evidence="1">Belongs to the UPF0213 family.</text>
</comment>
<feature type="domain" description="GIY-YIG" evidence="2">
    <location>
        <begin position="1"/>
        <end position="75"/>
    </location>
</feature>
<dbReference type="SUPFAM" id="SSF82771">
    <property type="entry name" value="GIY-YIG endonuclease"/>
    <property type="match status" value="1"/>
</dbReference>
<dbReference type="PROSITE" id="PS50164">
    <property type="entry name" value="GIY_YIG"/>
    <property type="match status" value="1"/>
</dbReference>
<dbReference type="InterPro" id="IPR000305">
    <property type="entry name" value="GIY-YIG_endonuc"/>
</dbReference>
<name>A0A1F6EAV9_9BACT</name>
<dbReference type="Proteomes" id="UP000176914">
    <property type="component" value="Unassembled WGS sequence"/>
</dbReference>
<evidence type="ECO:0000259" key="2">
    <source>
        <dbReference type="PROSITE" id="PS50164"/>
    </source>
</evidence>
<protein>
    <submittedName>
        <fullName evidence="3">Endonuclease</fullName>
    </submittedName>
</protein>
<proteinExistence type="inferred from homology"/>
<dbReference type="GO" id="GO:0004519">
    <property type="term" value="F:endonuclease activity"/>
    <property type="evidence" value="ECO:0007669"/>
    <property type="project" value="UniProtKB-KW"/>
</dbReference>
<dbReference type="AlphaFoldDB" id="A0A1F6EAV9"/>
<evidence type="ECO:0000256" key="1">
    <source>
        <dbReference type="ARBA" id="ARBA00007435"/>
    </source>
</evidence>
<keyword evidence="3" id="KW-0540">Nuclease</keyword>
<evidence type="ECO:0000313" key="4">
    <source>
        <dbReference type="Proteomes" id="UP000176914"/>
    </source>
</evidence>
<sequence>MYFVYLLQCGDGTLYTGVTTDLKRRLLEHKKGTGGNYTRAHGAKRIVYSEQSRDRSAAQKREAAIKKLSRGKKLKLVRLW</sequence>
<dbReference type="PANTHER" id="PTHR34477">
    <property type="entry name" value="UPF0213 PROTEIN YHBQ"/>
    <property type="match status" value="1"/>
</dbReference>
<dbReference type="InterPro" id="IPR035901">
    <property type="entry name" value="GIY-YIG_endonuc_sf"/>
</dbReference>
<dbReference type="EMBL" id="MFLL01000001">
    <property type="protein sequence ID" value="OGG70805.1"/>
    <property type="molecule type" value="Genomic_DNA"/>
</dbReference>
<organism evidence="3 4">
    <name type="scientific">Candidatus Kaiserbacteria bacterium RIFCSPHIGHO2_02_FULL_55_25</name>
    <dbReference type="NCBI Taxonomy" id="1798498"/>
    <lineage>
        <taxon>Bacteria</taxon>
        <taxon>Candidatus Kaiseribacteriota</taxon>
    </lineage>
</organism>
<dbReference type="CDD" id="cd10456">
    <property type="entry name" value="GIY-YIG_UPF0213"/>
    <property type="match status" value="1"/>
</dbReference>
<evidence type="ECO:0000313" key="3">
    <source>
        <dbReference type="EMBL" id="OGG70805.1"/>
    </source>
</evidence>
<comment type="caution">
    <text evidence="3">The sequence shown here is derived from an EMBL/GenBank/DDBJ whole genome shotgun (WGS) entry which is preliminary data.</text>
</comment>
<keyword evidence="3" id="KW-0378">Hydrolase</keyword>
<accession>A0A1F6EAV9</accession>
<gene>
    <name evidence="3" type="ORF">A3C20_04780</name>
</gene>
<dbReference type="Gene3D" id="3.40.1440.10">
    <property type="entry name" value="GIY-YIG endonuclease"/>
    <property type="match status" value="1"/>
</dbReference>
<dbReference type="Pfam" id="PF01541">
    <property type="entry name" value="GIY-YIG"/>
    <property type="match status" value="1"/>
</dbReference>